<keyword evidence="16" id="KW-1133">Transmembrane helix</keyword>
<dbReference type="Proteomes" id="UP001074726">
    <property type="component" value="Unassembled WGS sequence"/>
</dbReference>
<feature type="transmembrane region" description="Helical" evidence="16">
    <location>
        <begin position="157"/>
        <end position="176"/>
    </location>
</feature>
<dbReference type="Gene3D" id="1.20.5.1930">
    <property type="match status" value="1"/>
</dbReference>
<evidence type="ECO:0000256" key="2">
    <source>
        <dbReference type="ARBA" id="ARBA00001966"/>
    </source>
</evidence>
<evidence type="ECO:0000256" key="14">
    <source>
        <dbReference type="ARBA" id="ARBA00024827"/>
    </source>
</evidence>
<comment type="function">
    <text evidence="14">Member of the two-component regulatory system NreB/NreC involved in the control of dissimilatory nitrate/nitrite reduction in response to oxygen. NreB functions as a direct oxygen sensor histidine kinase which is autophosphorylated, in the absence of oxygen, probably at the conserved histidine residue, and transfers its phosphate group probably to a conserved aspartate residue of NreC. NreB/NreC activates the expression of the nitrate (narGHJI) and nitrite (nir) reductase operons, as well as the putative nitrate transporter gene narT.</text>
</comment>
<evidence type="ECO:0000256" key="7">
    <source>
        <dbReference type="ARBA" id="ARBA00022490"/>
    </source>
</evidence>
<dbReference type="RefSeq" id="WP_268113186.1">
    <property type="nucleotide sequence ID" value="NZ_JAPPUX010000005.1"/>
</dbReference>
<reference evidence="18" key="1">
    <citation type="submission" date="2022-08" db="EMBL/GenBank/DDBJ databases">
        <title>Genome sequencing of Nocardioides sp. STR2.</title>
        <authorList>
            <person name="So Y."/>
        </authorList>
    </citation>
    <scope>NUCLEOTIDE SEQUENCE</scope>
    <source>
        <strain evidence="18">STR2</strain>
    </source>
</reference>
<protein>
    <recommendedName>
        <fullName evidence="5">Oxygen sensor histidine kinase NreB</fullName>
        <ecNumber evidence="4">2.7.13.3</ecNumber>
    </recommendedName>
    <alternativeName>
        <fullName evidence="15">Nitrogen regulation protein B</fullName>
    </alternativeName>
</protein>
<evidence type="ECO:0000256" key="3">
    <source>
        <dbReference type="ARBA" id="ARBA00004496"/>
    </source>
</evidence>
<name>A0ABT4CGY2_9ACTN</name>
<keyword evidence="9" id="KW-0479">Metal-binding</keyword>
<comment type="cofactor">
    <cofactor evidence="2">
        <name>[4Fe-4S] cluster</name>
        <dbReference type="ChEBI" id="CHEBI:49883"/>
    </cofactor>
</comment>
<evidence type="ECO:0000256" key="11">
    <source>
        <dbReference type="ARBA" id="ARBA00023004"/>
    </source>
</evidence>
<evidence type="ECO:0000256" key="12">
    <source>
        <dbReference type="ARBA" id="ARBA00023012"/>
    </source>
</evidence>
<dbReference type="InterPro" id="IPR050482">
    <property type="entry name" value="Sensor_HK_TwoCompSys"/>
</dbReference>
<accession>A0ABT4CGY2</accession>
<evidence type="ECO:0000256" key="1">
    <source>
        <dbReference type="ARBA" id="ARBA00000085"/>
    </source>
</evidence>
<comment type="caution">
    <text evidence="18">The sequence shown here is derived from an EMBL/GenBank/DDBJ whole genome shotgun (WGS) entry which is preliminary data.</text>
</comment>
<dbReference type="EC" id="2.7.13.3" evidence="4"/>
<evidence type="ECO:0000313" key="19">
    <source>
        <dbReference type="Proteomes" id="UP001074726"/>
    </source>
</evidence>
<feature type="transmembrane region" description="Helical" evidence="16">
    <location>
        <begin position="58"/>
        <end position="76"/>
    </location>
</feature>
<dbReference type="Pfam" id="PF07730">
    <property type="entry name" value="HisKA_3"/>
    <property type="match status" value="1"/>
</dbReference>
<sequence length="687" mass="70653">MPENSRPEGGIRRPGARPRRPVRLGPLLAALVGVTAALGAVVVLLADGTWGLPATRQLPVDATVGVTFSVMAAVVLTSRSLRAGSRALAWTLMTAGVCSGAAALSTALAAGATGDSALAGLAVQVQGCIWVPGFVPLLTLVPLFYPDGLLPGRTWRLASYASVLGIALLTVGVGLYPEPFHGRTTLEKPWTDLAAAQVLVPVAAVLLVPATLVAMTSLVLRLRRSRGLARRQLVVLLWAAAVLILTTAAQGVLPTPADVVAQACAAGLLAVAIGVAVTRHGLYDLDTAVARALVAASLAVCLAGAYLTLFTLLESLLRDRSALSAALAAGLTGAVIQPLARRLRTGVDRMYYGDRAEPFTVTSSLAARLTATGLDVAEVPQVVCDTVVEALRLPGARVRLALDGGPGPVASSGTTDASPVATFAMVHRGEVVAELDVWPRAGERVLHERDDVVLRGLADQVAPAVAALRLHQQLQRGREDLVAARESQRLQLRRDLHDGLGATLAGLRLQIETARDLSDEPGVTRLLGSAGDGVAQAVAEVRAITDGLRPSALDDLGLAGALAALAERVRAPGLEVEVDLAPDVTADPAVEVALHRIAAEALANVVRHAGASRVSLQVRDGQRLVELVVADDGAGLAGADARSAGSGLGLASMRQRAEEVGGNLEVSSTPAGTTVHALLPHAVGGLR</sequence>
<dbReference type="InterPro" id="IPR004358">
    <property type="entry name" value="Sig_transdc_His_kin-like_C"/>
</dbReference>
<feature type="transmembrane region" description="Helical" evidence="16">
    <location>
        <begin position="88"/>
        <end position="109"/>
    </location>
</feature>
<comment type="catalytic activity">
    <reaction evidence="1">
        <text>ATP + protein L-histidine = ADP + protein N-phospho-L-histidine.</text>
        <dbReference type="EC" id="2.7.13.3"/>
    </reaction>
</comment>
<keyword evidence="7" id="KW-0963">Cytoplasm</keyword>
<keyword evidence="11" id="KW-0408">Iron</keyword>
<keyword evidence="8" id="KW-0808">Transferase</keyword>
<dbReference type="InterPro" id="IPR036890">
    <property type="entry name" value="HATPase_C_sf"/>
</dbReference>
<keyword evidence="16" id="KW-0472">Membrane</keyword>
<feature type="transmembrane region" description="Helical" evidence="16">
    <location>
        <begin position="21"/>
        <end position="46"/>
    </location>
</feature>
<feature type="transmembrane region" description="Helical" evidence="16">
    <location>
        <begin position="232"/>
        <end position="253"/>
    </location>
</feature>
<evidence type="ECO:0000256" key="13">
    <source>
        <dbReference type="ARBA" id="ARBA00023014"/>
    </source>
</evidence>
<gene>
    <name evidence="18" type="ORF">NYO98_18240</name>
</gene>
<evidence type="ECO:0000256" key="15">
    <source>
        <dbReference type="ARBA" id="ARBA00030800"/>
    </source>
</evidence>
<evidence type="ECO:0000256" key="8">
    <source>
        <dbReference type="ARBA" id="ARBA00022679"/>
    </source>
</evidence>
<feature type="transmembrane region" description="Helical" evidence="16">
    <location>
        <begin position="289"/>
        <end position="309"/>
    </location>
</feature>
<evidence type="ECO:0000256" key="6">
    <source>
        <dbReference type="ARBA" id="ARBA00022485"/>
    </source>
</evidence>
<dbReference type="PROSITE" id="PS50109">
    <property type="entry name" value="HIS_KIN"/>
    <property type="match status" value="1"/>
</dbReference>
<evidence type="ECO:0000256" key="5">
    <source>
        <dbReference type="ARBA" id="ARBA00017322"/>
    </source>
</evidence>
<feature type="domain" description="Histidine kinase" evidence="17">
    <location>
        <begin position="491"/>
        <end position="683"/>
    </location>
</feature>
<dbReference type="SMART" id="SM00387">
    <property type="entry name" value="HATPase_c"/>
    <property type="match status" value="1"/>
</dbReference>
<dbReference type="InterPro" id="IPR011712">
    <property type="entry name" value="Sig_transdc_His_kin_sub3_dim/P"/>
</dbReference>
<feature type="transmembrane region" description="Helical" evidence="16">
    <location>
        <begin position="259"/>
        <end position="277"/>
    </location>
</feature>
<evidence type="ECO:0000313" key="18">
    <source>
        <dbReference type="EMBL" id="MCY4728225.1"/>
    </source>
</evidence>
<evidence type="ECO:0000256" key="9">
    <source>
        <dbReference type="ARBA" id="ARBA00022723"/>
    </source>
</evidence>
<feature type="transmembrane region" description="Helical" evidence="16">
    <location>
        <begin position="196"/>
        <end position="220"/>
    </location>
</feature>
<dbReference type="PANTHER" id="PTHR24421">
    <property type="entry name" value="NITRATE/NITRITE SENSOR PROTEIN NARX-RELATED"/>
    <property type="match status" value="1"/>
</dbReference>
<dbReference type="SUPFAM" id="SSF55874">
    <property type="entry name" value="ATPase domain of HSP90 chaperone/DNA topoisomerase II/histidine kinase"/>
    <property type="match status" value="1"/>
</dbReference>
<keyword evidence="19" id="KW-1185">Reference proteome</keyword>
<dbReference type="InterPro" id="IPR005467">
    <property type="entry name" value="His_kinase_dom"/>
</dbReference>
<organism evidence="18 19">
    <name type="scientific">Nocardioides pini</name>
    <dbReference type="NCBI Taxonomy" id="2975053"/>
    <lineage>
        <taxon>Bacteria</taxon>
        <taxon>Bacillati</taxon>
        <taxon>Actinomycetota</taxon>
        <taxon>Actinomycetes</taxon>
        <taxon>Propionibacteriales</taxon>
        <taxon>Nocardioidaceae</taxon>
        <taxon>Nocardioides</taxon>
    </lineage>
</organism>
<evidence type="ECO:0000256" key="4">
    <source>
        <dbReference type="ARBA" id="ARBA00012438"/>
    </source>
</evidence>
<dbReference type="GO" id="GO:0016301">
    <property type="term" value="F:kinase activity"/>
    <property type="evidence" value="ECO:0007669"/>
    <property type="project" value="UniProtKB-KW"/>
</dbReference>
<evidence type="ECO:0000256" key="10">
    <source>
        <dbReference type="ARBA" id="ARBA00022777"/>
    </source>
</evidence>
<dbReference type="PRINTS" id="PR00344">
    <property type="entry name" value="BCTRLSENSOR"/>
</dbReference>
<keyword evidence="16" id="KW-0812">Transmembrane</keyword>
<evidence type="ECO:0000259" key="17">
    <source>
        <dbReference type="PROSITE" id="PS50109"/>
    </source>
</evidence>
<keyword evidence="12" id="KW-0902">Two-component regulatory system</keyword>
<dbReference type="Gene3D" id="3.30.565.10">
    <property type="entry name" value="Histidine kinase-like ATPase, C-terminal domain"/>
    <property type="match status" value="1"/>
</dbReference>
<dbReference type="EMBL" id="JAPPUX010000005">
    <property type="protein sequence ID" value="MCY4728225.1"/>
    <property type="molecule type" value="Genomic_DNA"/>
</dbReference>
<dbReference type="Pfam" id="PF02518">
    <property type="entry name" value="HATPase_c"/>
    <property type="match status" value="1"/>
</dbReference>
<feature type="transmembrane region" description="Helical" evidence="16">
    <location>
        <begin position="121"/>
        <end position="145"/>
    </location>
</feature>
<dbReference type="InterPro" id="IPR003594">
    <property type="entry name" value="HATPase_dom"/>
</dbReference>
<keyword evidence="10 18" id="KW-0418">Kinase</keyword>
<proteinExistence type="predicted"/>
<dbReference type="CDD" id="cd16917">
    <property type="entry name" value="HATPase_UhpB-NarQ-NarX-like"/>
    <property type="match status" value="1"/>
</dbReference>
<keyword evidence="6" id="KW-0004">4Fe-4S</keyword>
<comment type="subcellular location">
    <subcellularLocation>
        <location evidence="3">Cytoplasm</location>
    </subcellularLocation>
</comment>
<evidence type="ECO:0000256" key="16">
    <source>
        <dbReference type="SAM" id="Phobius"/>
    </source>
</evidence>
<keyword evidence="13" id="KW-0411">Iron-sulfur</keyword>